<feature type="transmembrane region" description="Helical" evidence="1">
    <location>
        <begin position="123"/>
        <end position="142"/>
    </location>
</feature>
<evidence type="ECO:0008006" key="4">
    <source>
        <dbReference type="Google" id="ProtNLM"/>
    </source>
</evidence>
<organism evidence="2 3">
    <name type="scientific">Acetobacterium bakii</name>
    <dbReference type="NCBI Taxonomy" id="52689"/>
    <lineage>
        <taxon>Bacteria</taxon>
        <taxon>Bacillati</taxon>
        <taxon>Bacillota</taxon>
        <taxon>Clostridia</taxon>
        <taxon>Eubacteriales</taxon>
        <taxon>Eubacteriaceae</taxon>
        <taxon>Acetobacterium</taxon>
    </lineage>
</organism>
<comment type="caution">
    <text evidence="2">The sequence shown here is derived from an EMBL/GenBank/DDBJ whole genome shotgun (WGS) entry which is preliminary data.</text>
</comment>
<keyword evidence="1" id="KW-0472">Membrane</keyword>
<accession>A0A0L6TY48</accession>
<feature type="transmembrane region" description="Helical" evidence="1">
    <location>
        <begin position="51"/>
        <end position="72"/>
    </location>
</feature>
<feature type="transmembrane region" description="Helical" evidence="1">
    <location>
        <begin position="191"/>
        <end position="210"/>
    </location>
</feature>
<dbReference type="Proteomes" id="UP000036873">
    <property type="component" value="Unassembled WGS sequence"/>
</dbReference>
<keyword evidence="1" id="KW-0812">Transmembrane</keyword>
<feature type="transmembrane region" description="Helical" evidence="1">
    <location>
        <begin position="93"/>
        <end position="117"/>
    </location>
</feature>
<protein>
    <recommendedName>
        <fullName evidence="4">DUF3169 domain-containing protein</fullName>
    </recommendedName>
</protein>
<dbReference type="STRING" id="52689.AKG39_12800"/>
<dbReference type="OrthoDB" id="1777828at2"/>
<feature type="transmembrane region" description="Helical" evidence="1">
    <location>
        <begin position="12"/>
        <end position="31"/>
    </location>
</feature>
<keyword evidence="1" id="KW-1133">Transmembrane helix</keyword>
<name>A0A0L6TY48_9FIRM</name>
<evidence type="ECO:0000313" key="2">
    <source>
        <dbReference type="EMBL" id="KNZ41199.1"/>
    </source>
</evidence>
<evidence type="ECO:0000313" key="3">
    <source>
        <dbReference type="Proteomes" id="UP000036873"/>
    </source>
</evidence>
<dbReference type="RefSeq" id="WP_050740793.1">
    <property type="nucleotide sequence ID" value="NZ_LGYO01000033.1"/>
</dbReference>
<sequence length="247" mass="28453">MKKLNITLKFFVIMIISGIFGGILGGSLVMGEEVITGFFINLESFILKYNLIIQAVVLGIFALIILIIYFNVKKKLSDIKEDDEEYLDGLDRQLNFLLPFISVDMILSFFFFGISISNFTEEFNVWPLIIFIANIAFTLVLTTKSIKLTKLLYPEKKGNPLDFNFDKVWIESCDEAEKYVIYKASYKTYQLMNYMYSGAMVVSLLISIIINIGIYPYLVITVLWITQTLIYTFNAIKYQRGQLENAK</sequence>
<reference evidence="3" key="1">
    <citation type="submission" date="2015-07" db="EMBL/GenBank/DDBJ databases">
        <title>Draft genome sequence of Acetobacterium bakii DSM 8293, a potential psychrophilic chemical producer through syngas fermentation.</title>
        <authorList>
            <person name="Song Y."/>
            <person name="Hwang S."/>
            <person name="Cho B.-K."/>
        </authorList>
    </citation>
    <scope>NUCLEOTIDE SEQUENCE [LARGE SCALE GENOMIC DNA]</scope>
    <source>
        <strain evidence="3">DSM 8239</strain>
    </source>
</reference>
<dbReference type="EMBL" id="LGYO01000033">
    <property type="protein sequence ID" value="KNZ41199.1"/>
    <property type="molecule type" value="Genomic_DNA"/>
</dbReference>
<gene>
    <name evidence="2" type="ORF">AKG39_12800</name>
</gene>
<keyword evidence="3" id="KW-1185">Reference proteome</keyword>
<feature type="transmembrane region" description="Helical" evidence="1">
    <location>
        <begin position="216"/>
        <end position="236"/>
    </location>
</feature>
<evidence type="ECO:0000256" key="1">
    <source>
        <dbReference type="SAM" id="Phobius"/>
    </source>
</evidence>
<proteinExistence type="predicted"/>
<dbReference type="AlphaFoldDB" id="A0A0L6TY48"/>
<dbReference type="Pfam" id="PF11368">
    <property type="entry name" value="DUF3169"/>
    <property type="match status" value="1"/>
</dbReference>
<dbReference type="InterPro" id="IPR021509">
    <property type="entry name" value="DUF3169"/>
</dbReference>